<dbReference type="AlphaFoldDB" id="A0A2L1U0C1"/>
<proteinExistence type="predicted"/>
<evidence type="ECO:0000313" key="2">
    <source>
        <dbReference type="Proteomes" id="UP000239833"/>
    </source>
</evidence>
<evidence type="ECO:0000313" key="1">
    <source>
        <dbReference type="EMBL" id="AVF26372.1"/>
    </source>
</evidence>
<organism evidence="1 2">
    <name type="scientific">Paenibacillus larvae subsp. larvae</name>
    <dbReference type="NCBI Taxonomy" id="147375"/>
    <lineage>
        <taxon>Bacteria</taxon>
        <taxon>Bacillati</taxon>
        <taxon>Bacillota</taxon>
        <taxon>Bacilli</taxon>
        <taxon>Bacillales</taxon>
        <taxon>Paenibacillaceae</taxon>
        <taxon>Paenibacillus</taxon>
    </lineage>
</organism>
<accession>A0A2L1U0C1</accession>
<name>A0A2L1U0C1_9BACL</name>
<dbReference type="EMBL" id="CP019655">
    <property type="protein sequence ID" value="AVF26372.1"/>
    <property type="molecule type" value="Genomic_DNA"/>
</dbReference>
<dbReference type="Proteomes" id="UP000239833">
    <property type="component" value="Chromosome"/>
</dbReference>
<sequence length="51" mass="5758">MINKKEGREVGGPIRWECVLYAISLVSGKPAVIAFLEREGVENDIYIMFKS</sequence>
<reference evidence="2" key="1">
    <citation type="submission" date="2017-02" db="EMBL/GenBank/DDBJ databases">
        <title>Delineation of Paenibacillus larvae strains originating from foulbrood outbreaks.</title>
        <authorList>
            <person name="Beims H."/>
            <person name="Bunk B."/>
            <person name="Sproeer C."/>
            <person name="Mohr K.I."/>
            <person name="Pradella S."/>
            <person name="Guenther G."/>
            <person name="Rohde M."/>
            <person name="von der Ohe W."/>
            <person name="Steinert M."/>
        </authorList>
    </citation>
    <scope>NUCLEOTIDE SEQUENCE [LARGE SCALE GENOMIC DNA]</scope>
    <source>
        <strain evidence="2">Eric_III</strain>
    </source>
</reference>
<gene>
    <name evidence="1" type="ORF">ERICIII_02211</name>
</gene>
<protein>
    <submittedName>
        <fullName evidence="1">Uncharacterized protein</fullName>
    </submittedName>
</protein>